<keyword evidence="11" id="KW-1185">Reference proteome</keyword>
<keyword evidence="8" id="KW-0863">Zinc-finger</keyword>
<keyword evidence="2" id="KW-0808">Transferase</keyword>
<dbReference type="InterPro" id="IPR021109">
    <property type="entry name" value="Peptidase_aspartic_dom_sf"/>
</dbReference>
<evidence type="ECO:0000256" key="7">
    <source>
        <dbReference type="ARBA" id="ARBA00022918"/>
    </source>
</evidence>
<dbReference type="AlphaFoldDB" id="A0A9C6SP51"/>
<dbReference type="Gene3D" id="3.30.70.270">
    <property type="match status" value="1"/>
</dbReference>
<dbReference type="Gene3D" id="4.10.60.10">
    <property type="entry name" value="Zinc finger, CCHC-type"/>
    <property type="match status" value="1"/>
</dbReference>
<proteinExistence type="predicted"/>
<gene>
    <name evidence="12" type="primary">LOC127565390</name>
</gene>
<name>A0A9C6SP51_DROAB</name>
<dbReference type="GO" id="GO:0004519">
    <property type="term" value="F:endonuclease activity"/>
    <property type="evidence" value="ECO:0007669"/>
    <property type="project" value="UniProtKB-KW"/>
</dbReference>
<keyword evidence="3" id="KW-0548">Nucleotidyltransferase</keyword>
<dbReference type="GO" id="GO:0008270">
    <property type="term" value="F:zinc ion binding"/>
    <property type="evidence" value="ECO:0007669"/>
    <property type="project" value="UniProtKB-KW"/>
</dbReference>
<dbReference type="Pfam" id="PF00078">
    <property type="entry name" value="RVT_1"/>
    <property type="match status" value="1"/>
</dbReference>
<keyword evidence="4" id="KW-0540">Nuclease</keyword>
<dbReference type="Proteomes" id="UP000515160">
    <property type="component" value="Chromosome 3"/>
</dbReference>
<sequence length="685" mass="76183">MDNQATADQTSTSEVGFGPEQSTARDVFTLLEQQNRNFLTLLKGLQTPASEVQPSSEICLPKYNPDIAGVDATQWAATVDIILQTKPLSDSALILVLSKALEGSSAQWLSQICYPGITWPQFRQLFEQRYETSETPAAVISNLLSSRPSNGESLPVYASRCVTSLCTKLRNLSSEQIAIALVLGHMGNFDRRLQRTLHTTHITSRRELQAELQAFSALRERPVMSNGEPEAKRARTMEIKCYQCGKPGHKKQDCKSGKSTQAPATAREWRSGQPRLGRANVICYRCQEPGHIATNCPNKKQSTGSGTKSEKRVELCAVGEPQSSMLVNGEKFPITFDSGAECSLVKESTSNKIVGKRIHNVIALKGIGNANICSTVQIESNIMIDGNSLVVLFYVVPDECMKNNIVIGREILAQGFLVEVAYDNFKIVQSKVVNICETYQPTNFDAIETEMLGKEKEILISLLKQYSKSFIEGTPQTRVDTGEMHIRLIEPTKTVQRRPYRFSPSERELVRAKIKELIEYKVIRPSSSPFASPALLVKKKNGSARLCVDYRELNKNTVADKFPLPLISEHIARLRGAKYFTSLDMASGYYQIAMHPESIECTAFVTPDGQYEFLSMPFGLKNAPSVFQRAVLKALGNLAHTFVIVYMDDILIVSETKEEAYERLQQVLSVLVKAGFSLTFRSAFS</sequence>
<dbReference type="FunFam" id="3.10.10.10:FF:000007">
    <property type="entry name" value="Retrovirus-related Pol polyprotein from transposon 17.6-like Protein"/>
    <property type="match status" value="1"/>
</dbReference>
<dbReference type="PANTHER" id="PTHR24559:SF444">
    <property type="entry name" value="REVERSE TRANSCRIPTASE DOMAIN-CONTAINING PROTEIN"/>
    <property type="match status" value="1"/>
</dbReference>
<feature type="domain" description="CCHC-type" evidence="9">
    <location>
        <begin position="240"/>
        <end position="256"/>
    </location>
</feature>
<dbReference type="GeneID" id="127565390"/>
<dbReference type="GO" id="GO:0003964">
    <property type="term" value="F:RNA-directed DNA polymerase activity"/>
    <property type="evidence" value="ECO:0007669"/>
    <property type="project" value="UniProtKB-KW"/>
</dbReference>
<evidence type="ECO:0000256" key="5">
    <source>
        <dbReference type="ARBA" id="ARBA00022759"/>
    </source>
</evidence>
<dbReference type="GO" id="GO:0006508">
    <property type="term" value="P:proteolysis"/>
    <property type="evidence" value="ECO:0007669"/>
    <property type="project" value="UniProtKB-KW"/>
</dbReference>
<dbReference type="InterPro" id="IPR036875">
    <property type="entry name" value="Znf_CCHC_sf"/>
</dbReference>
<keyword evidence="1" id="KW-0645">Protease</keyword>
<evidence type="ECO:0000313" key="12">
    <source>
        <dbReference type="RefSeq" id="XP_051859505.1"/>
    </source>
</evidence>
<evidence type="ECO:0000256" key="1">
    <source>
        <dbReference type="ARBA" id="ARBA00022670"/>
    </source>
</evidence>
<dbReference type="GO" id="GO:0008233">
    <property type="term" value="F:peptidase activity"/>
    <property type="evidence" value="ECO:0007669"/>
    <property type="project" value="UniProtKB-KW"/>
</dbReference>
<keyword evidence="7" id="KW-0695">RNA-directed DNA polymerase</keyword>
<dbReference type="RefSeq" id="XP_051859505.1">
    <property type="nucleotide sequence ID" value="XM_052003545.1"/>
</dbReference>
<dbReference type="SMART" id="SM00343">
    <property type="entry name" value="ZnF_C2HC"/>
    <property type="match status" value="2"/>
</dbReference>
<evidence type="ECO:0000256" key="4">
    <source>
        <dbReference type="ARBA" id="ARBA00022722"/>
    </source>
</evidence>
<feature type="domain" description="CCHC-type" evidence="9">
    <location>
        <begin position="283"/>
        <end position="298"/>
    </location>
</feature>
<evidence type="ECO:0000256" key="6">
    <source>
        <dbReference type="ARBA" id="ARBA00022801"/>
    </source>
</evidence>
<evidence type="ECO:0000259" key="10">
    <source>
        <dbReference type="PROSITE" id="PS50878"/>
    </source>
</evidence>
<dbReference type="InterPro" id="IPR000477">
    <property type="entry name" value="RT_dom"/>
</dbReference>
<evidence type="ECO:0000256" key="2">
    <source>
        <dbReference type="ARBA" id="ARBA00022679"/>
    </source>
</evidence>
<keyword evidence="5" id="KW-0255">Endonuclease</keyword>
<dbReference type="SUPFAM" id="SSF56672">
    <property type="entry name" value="DNA/RNA polymerases"/>
    <property type="match status" value="1"/>
</dbReference>
<dbReference type="Gene3D" id="2.40.70.10">
    <property type="entry name" value="Acid Proteases"/>
    <property type="match status" value="1"/>
</dbReference>
<reference evidence="12" key="1">
    <citation type="submission" date="2025-08" db="UniProtKB">
        <authorList>
            <consortium name="RefSeq"/>
        </authorList>
    </citation>
    <scope>IDENTIFICATION</scope>
    <source>
        <strain evidence="12">15112-1751.03</strain>
        <tissue evidence="12">Whole Adult</tissue>
    </source>
</reference>
<dbReference type="GO" id="GO:0003676">
    <property type="term" value="F:nucleic acid binding"/>
    <property type="evidence" value="ECO:0007669"/>
    <property type="project" value="InterPro"/>
</dbReference>
<dbReference type="SUPFAM" id="SSF57756">
    <property type="entry name" value="Retrovirus zinc finger-like domains"/>
    <property type="match status" value="1"/>
</dbReference>
<feature type="domain" description="Reverse transcriptase" evidence="10">
    <location>
        <begin position="518"/>
        <end position="685"/>
    </location>
</feature>
<evidence type="ECO:0000313" key="11">
    <source>
        <dbReference type="Proteomes" id="UP000515160"/>
    </source>
</evidence>
<dbReference type="OrthoDB" id="116216at2759"/>
<dbReference type="CDD" id="cd01647">
    <property type="entry name" value="RT_LTR"/>
    <property type="match status" value="1"/>
</dbReference>
<dbReference type="InterPro" id="IPR043502">
    <property type="entry name" value="DNA/RNA_pol_sf"/>
</dbReference>
<dbReference type="PANTHER" id="PTHR24559">
    <property type="entry name" value="TRANSPOSON TY3-I GAG-POL POLYPROTEIN"/>
    <property type="match status" value="1"/>
</dbReference>
<protein>
    <submittedName>
        <fullName evidence="12">Uncharacterized protein LOC127565390</fullName>
    </submittedName>
</protein>
<keyword evidence="8" id="KW-0862">Zinc</keyword>
<organism evidence="11 12">
    <name type="scientific">Drosophila albomicans</name>
    <name type="common">Fruit fly</name>
    <dbReference type="NCBI Taxonomy" id="7291"/>
    <lineage>
        <taxon>Eukaryota</taxon>
        <taxon>Metazoa</taxon>
        <taxon>Ecdysozoa</taxon>
        <taxon>Arthropoda</taxon>
        <taxon>Hexapoda</taxon>
        <taxon>Insecta</taxon>
        <taxon>Pterygota</taxon>
        <taxon>Neoptera</taxon>
        <taxon>Endopterygota</taxon>
        <taxon>Diptera</taxon>
        <taxon>Brachycera</taxon>
        <taxon>Muscomorpha</taxon>
        <taxon>Ephydroidea</taxon>
        <taxon>Drosophilidae</taxon>
        <taxon>Drosophila</taxon>
    </lineage>
</organism>
<keyword evidence="8" id="KW-0479">Metal-binding</keyword>
<evidence type="ECO:0000259" key="9">
    <source>
        <dbReference type="PROSITE" id="PS50158"/>
    </source>
</evidence>
<evidence type="ECO:0000256" key="3">
    <source>
        <dbReference type="ARBA" id="ARBA00022695"/>
    </source>
</evidence>
<keyword evidence="6" id="KW-0378">Hydrolase</keyword>
<dbReference type="InterPro" id="IPR043128">
    <property type="entry name" value="Rev_trsase/Diguanyl_cyclase"/>
</dbReference>
<dbReference type="PROSITE" id="PS50878">
    <property type="entry name" value="RT_POL"/>
    <property type="match status" value="1"/>
</dbReference>
<accession>A0A9C6SP51</accession>
<dbReference type="InterPro" id="IPR001878">
    <property type="entry name" value="Znf_CCHC"/>
</dbReference>
<evidence type="ECO:0000256" key="8">
    <source>
        <dbReference type="PROSITE-ProRule" id="PRU00047"/>
    </source>
</evidence>
<dbReference type="InterPro" id="IPR053134">
    <property type="entry name" value="RNA-dir_DNA_polymerase"/>
</dbReference>
<dbReference type="PROSITE" id="PS50158">
    <property type="entry name" value="ZF_CCHC"/>
    <property type="match status" value="2"/>
</dbReference>
<dbReference type="Gene3D" id="3.10.10.10">
    <property type="entry name" value="HIV Type 1 Reverse Transcriptase, subunit A, domain 1"/>
    <property type="match status" value="1"/>
</dbReference>
<dbReference type="Pfam" id="PF00098">
    <property type="entry name" value="zf-CCHC"/>
    <property type="match status" value="2"/>
</dbReference>